<dbReference type="AlphaFoldDB" id="A0A5C5TZN0"/>
<proteinExistence type="predicted"/>
<keyword evidence="1" id="KW-0732">Signal</keyword>
<dbReference type="InterPro" id="IPR011330">
    <property type="entry name" value="Glyco_hydro/deAcase_b/a-brl"/>
</dbReference>
<feature type="domain" description="NodB homology" evidence="2">
    <location>
        <begin position="35"/>
        <end position="154"/>
    </location>
</feature>
<dbReference type="GO" id="GO:0016810">
    <property type="term" value="F:hydrolase activity, acting on carbon-nitrogen (but not peptide) bonds"/>
    <property type="evidence" value="ECO:0007669"/>
    <property type="project" value="InterPro"/>
</dbReference>
<dbReference type="InterPro" id="IPR002509">
    <property type="entry name" value="NODB_dom"/>
</dbReference>
<dbReference type="GO" id="GO:0005975">
    <property type="term" value="P:carbohydrate metabolic process"/>
    <property type="evidence" value="ECO:0007669"/>
    <property type="project" value="InterPro"/>
</dbReference>
<dbReference type="Proteomes" id="UP000315949">
    <property type="component" value="Unassembled WGS sequence"/>
</dbReference>
<dbReference type="Pfam" id="PF01522">
    <property type="entry name" value="Polysacc_deac_1"/>
    <property type="match status" value="1"/>
</dbReference>
<dbReference type="SUPFAM" id="SSF88713">
    <property type="entry name" value="Glycoside hydrolase/deacetylase"/>
    <property type="match status" value="1"/>
</dbReference>
<protein>
    <submittedName>
        <fullName evidence="3">Polysaccharide deacetylase family protein</fullName>
    </submittedName>
</protein>
<comment type="caution">
    <text evidence="3">The sequence shown here is derived from an EMBL/GenBank/DDBJ whole genome shotgun (WGS) entry which is preliminary data.</text>
</comment>
<name>A0A5C5TZN0_9GAMM</name>
<evidence type="ECO:0000313" key="4">
    <source>
        <dbReference type="Proteomes" id="UP000315949"/>
    </source>
</evidence>
<feature type="signal peptide" evidence="1">
    <location>
        <begin position="1"/>
        <end position="21"/>
    </location>
</feature>
<gene>
    <name evidence="3" type="ORF">FQY79_09765</name>
</gene>
<feature type="chain" id="PRO_5022704554" evidence="1">
    <location>
        <begin position="22"/>
        <end position="276"/>
    </location>
</feature>
<keyword evidence="4" id="KW-1185">Reference proteome</keyword>
<organism evidence="3 4">
    <name type="scientific">Luteimonas wenzhouensis</name>
    <dbReference type="NCBI Taxonomy" id="2599615"/>
    <lineage>
        <taxon>Bacteria</taxon>
        <taxon>Pseudomonadati</taxon>
        <taxon>Pseudomonadota</taxon>
        <taxon>Gammaproteobacteria</taxon>
        <taxon>Lysobacterales</taxon>
        <taxon>Lysobacteraceae</taxon>
        <taxon>Luteimonas</taxon>
    </lineage>
</organism>
<sequence>MRIRHLLAAAFAAGTLALATAAATPPPFPWPDGQRAAVSLAYDDALPSQLDHAIPALDRHGLKGTFYLTLAADTVRERMEEWRAAARSGHELGNHSLFHQCSARGAGREWVKPEQDLDTTTVARMQAQVAVANTMLHAIDGSTEFTYTAPCGDRAAADGDYIAAVAPMFLGIKLVGGDVVPDMWALDRAAVPVTVPVDATGAELIALVEEAGRRGTMINFTFHGIGGDHLPVSNEAHEELLAFLAANRHLYWTDTFRNQMRWVRDQQARAGGGQGR</sequence>
<dbReference type="Gene3D" id="3.20.20.370">
    <property type="entry name" value="Glycoside hydrolase/deacetylase"/>
    <property type="match status" value="1"/>
</dbReference>
<dbReference type="EMBL" id="VOHE01000004">
    <property type="protein sequence ID" value="TWT18908.1"/>
    <property type="molecule type" value="Genomic_DNA"/>
</dbReference>
<evidence type="ECO:0000259" key="2">
    <source>
        <dbReference type="Pfam" id="PF01522"/>
    </source>
</evidence>
<evidence type="ECO:0000313" key="3">
    <source>
        <dbReference type="EMBL" id="TWT18908.1"/>
    </source>
</evidence>
<dbReference type="OrthoDB" id="9784220at2"/>
<evidence type="ECO:0000256" key="1">
    <source>
        <dbReference type="SAM" id="SignalP"/>
    </source>
</evidence>
<accession>A0A5C5TZN0</accession>
<dbReference type="RefSeq" id="WP_146312728.1">
    <property type="nucleotide sequence ID" value="NZ_VOHE01000004.1"/>
</dbReference>
<reference evidence="3 4" key="1">
    <citation type="submission" date="2019-07" db="EMBL/GenBank/DDBJ databases">
        <title>Luteimonas sp. YD-1 nov., isolated from acidic soil.</title>
        <authorList>
            <person name="Zhou J."/>
        </authorList>
    </citation>
    <scope>NUCLEOTIDE SEQUENCE [LARGE SCALE GENOMIC DNA]</scope>
    <source>
        <strain evidence="3 4">YD-1</strain>
    </source>
</reference>